<dbReference type="SUPFAM" id="SSF81338">
    <property type="entry name" value="Aquaporin-like"/>
    <property type="match status" value="1"/>
</dbReference>
<keyword evidence="4 7" id="KW-0812">Transmembrane</keyword>
<dbReference type="InterPro" id="IPR023271">
    <property type="entry name" value="Aquaporin-like"/>
</dbReference>
<dbReference type="Proteomes" id="UP000886878">
    <property type="component" value="Unassembled WGS sequence"/>
</dbReference>
<feature type="transmembrane region" description="Helical" evidence="8">
    <location>
        <begin position="6"/>
        <end position="26"/>
    </location>
</feature>
<evidence type="ECO:0000256" key="2">
    <source>
        <dbReference type="ARBA" id="ARBA00006175"/>
    </source>
</evidence>
<accession>A0A9D1U3U4</accession>
<dbReference type="PROSITE" id="PS00221">
    <property type="entry name" value="MIP"/>
    <property type="match status" value="1"/>
</dbReference>
<evidence type="ECO:0000313" key="9">
    <source>
        <dbReference type="EMBL" id="HIW70976.1"/>
    </source>
</evidence>
<comment type="caution">
    <text evidence="9">The sequence shown here is derived from an EMBL/GenBank/DDBJ whole genome shotgun (WGS) entry which is preliminary data.</text>
</comment>
<feature type="transmembrane region" description="Helical" evidence="8">
    <location>
        <begin position="38"/>
        <end position="56"/>
    </location>
</feature>
<evidence type="ECO:0000256" key="4">
    <source>
        <dbReference type="ARBA" id="ARBA00022692"/>
    </source>
</evidence>
<organism evidence="9 10">
    <name type="scientific">Candidatus Limosilactobacillus merdipullorum</name>
    <dbReference type="NCBI Taxonomy" id="2838653"/>
    <lineage>
        <taxon>Bacteria</taxon>
        <taxon>Bacillati</taxon>
        <taxon>Bacillota</taxon>
        <taxon>Bacilli</taxon>
        <taxon>Lactobacillales</taxon>
        <taxon>Lactobacillaceae</taxon>
        <taxon>Limosilactobacillus</taxon>
    </lineage>
</organism>
<protein>
    <submittedName>
        <fullName evidence="9">Aquaporin family protein</fullName>
    </submittedName>
</protein>
<reference evidence="9" key="1">
    <citation type="journal article" date="2021" name="PeerJ">
        <title>Extensive microbial diversity within the chicken gut microbiome revealed by metagenomics and culture.</title>
        <authorList>
            <person name="Gilroy R."/>
            <person name="Ravi A."/>
            <person name="Getino M."/>
            <person name="Pursley I."/>
            <person name="Horton D.L."/>
            <person name="Alikhan N.F."/>
            <person name="Baker D."/>
            <person name="Gharbi K."/>
            <person name="Hall N."/>
            <person name="Watson M."/>
            <person name="Adriaenssens E.M."/>
            <person name="Foster-Nyarko E."/>
            <person name="Jarju S."/>
            <person name="Secka A."/>
            <person name="Antonio M."/>
            <person name="Oren A."/>
            <person name="Chaudhuri R.R."/>
            <person name="La Ragione R."/>
            <person name="Hildebrand F."/>
            <person name="Pallen M.J."/>
        </authorList>
    </citation>
    <scope>NUCLEOTIDE SEQUENCE</scope>
    <source>
        <strain evidence="9">ChiHejej3B27-2180</strain>
    </source>
</reference>
<dbReference type="InterPro" id="IPR050363">
    <property type="entry name" value="MIP/Aquaporin"/>
</dbReference>
<evidence type="ECO:0000256" key="7">
    <source>
        <dbReference type="RuleBase" id="RU000477"/>
    </source>
</evidence>
<evidence type="ECO:0000256" key="5">
    <source>
        <dbReference type="ARBA" id="ARBA00022989"/>
    </source>
</evidence>
<gene>
    <name evidence="9" type="ORF">H9876_06405</name>
</gene>
<feature type="transmembrane region" description="Helical" evidence="8">
    <location>
        <begin position="130"/>
        <end position="152"/>
    </location>
</feature>
<evidence type="ECO:0000313" key="10">
    <source>
        <dbReference type="Proteomes" id="UP000886878"/>
    </source>
</evidence>
<dbReference type="Gene3D" id="1.20.1080.10">
    <property type="entry name" value="Glycerol uptake facilitator protein"/>
    <property type="match status" value="1"/>
</dbReference>
<evidence type="ECO:0000256" key="3">
    <source>
        <dbReference type="ARBA" id="ARBA00022448"/>
    </source>
</evidence>
<keyword evidence="3 7" id="KW-0813">Transport</keyword>
<reference evidence="9" key="2">
    <citation type="submission" date="2021-04" db="EMBL/GenBank/DDBJ databases">
        <authorList>
            <person name="Gilroy R."/>
        </authorList>
    </citation>
    <scope>NUCLEOTIDE SEQUENCE</scope>
    <source>
        <strain evidence="9">ChiHejej3B27-2180</strain>
    </source>
</reference>
<feature type="transmembrane region" description="Helical" evidence="8">
    <location>
        <begin position="92"/>
        <end position="110"/>
    </location>
</feature>
<dbReference type="PANTHER" id="PTHR43829">
    <property type="entry name" value="AQUAPORIN OR AQUAGLYCEROPORIN RELATED"/>
    <property type="match status" value="1"/>
</dbReference>
<dbReference type="PANTHER" id="PTHR43829:SF9">
    <property type="entry name" value="AQUAPORIN-9"/>
    <property type="match status" value="1"/>
</dbReference>
<dbReference type="EMBL" id="DXGK01000136">
    <property type="protein sequence ID" value="HIW70976.1"/>
    <property type="molecule type" value="Genomic_DNA"/>
</dbReference>
<comment type="subcellular location">
    <subcellularLocation>
        <location evidence="1">Membrane</location>
        <topology evidence="1">Multi-pass membrane protein</topology>
    </subcellularLocation>
</comment>
<evidence type="ECO:0000256" key="8">
    <source>
        <dbReference type="SAM" id="Phobius"/>
    </source>
</evidence>
<dbReference type="AlphaFoldDB" id="A0A9D1U3U4"/>
<name>A0A9D1U3U4_9LACO</name>
<dbReference type="PRINTS" id="PR00783">
    <property type="entry name" value="MINTRINSICP"/>
</dbReference>
<evidence type="ECO:0000256" key="6">
    <source>
        <dbReference type="ARBA" id="ARBA00023136"/>
    </source>
</evidence>
<keyword evidence="5 8" id="KW-1133">Transmembrane helix</keyword>
<proteinExistence type="inferred from homology"/>
<keyword evidence="6 8" id="KW-0472">Membrane</keyword>
<dbReference type="GO" id="GO:0015254">
    <property type="term" value="F:glycerol channel activity"/>
    <property type="evidence" value="ECO:0007669"/>
    <property type="project" value="TreeGrafter"/>
</dbReference>
<feature type="transmembrane region" description="Helical" evidence="8">
    <location>
        <begin position="164"/>
        <end position="185"/>
    </location>
</feature>
<comment type="similarity">
    <text evidence="2 7">Belongs to the MIP/aquaporin (TC 1.A.8) family.</text>
</comment>
<dbReference type="Pfam" id="PF00230">
    <property type="entry name" value="MIP"/>
    <property type="match status" value="1"/>
</dbReference>
<dbReference type="InterPro" id="IPR022357">
    <property type="entry name" value="MIP_CS"/>
</dbReference>
<dbReference type="InterPro" id="IPR000425">
    <property type="entry name" value="MIP"/>
</dbReference>
<evidence type="ECO:0000256" key="1">
    <source>
        <dbReference type="ARBA" id="ARBA00004141"/>
    </source>
</evidence>
<feature type="transmembrane region" description="Helical" evidence="8">
    <location>
        <begin position="211"/>
        <end position="234"/>
    </location>
</feature>
<dbReference type="GO" id="GO:0005886">
    <property type="term" value="C:plasma membrane"/>
    <property type="evidence" value="ECO:0007669"/>
    <property type="project" value="TreeGrafter"/>
</dbReference>
<sequence length="235" mass="24757">MHGFIGELVGTFVLIVIGCGVGAGLNLKKTFSSGQKDWFYVSFAWGVAVTMGVYVAGSLGSAGHLNPAVTIAFATAGTFPQSQVGPYLAGQFLGAFLGAAVVIIQFWPHFKATKHPEDNNVSIFATMPGIRYGFFNFLSEVIATFVFVLVLVNLGNFTTGLKPVVVGLVIFAIGAGLGTTTGFALNPARDWGPRLAYTILPVPNKSGAGWWYSWVPMFGPLCGGLLAVGIQAMVK</sequence>